<protein>
    <submittedName>
        <fullName evidence="2">Uncharacterized protein</fullName>
    </submittedName>
</protein>
<dbReference type="EMBL" id="GGEC01083255">
    <property type="protein sequence ID" value="MBX63739.1"/>
    <property type="molecule type" value="Transcribed_RNA"/>
</dbReference>
<organism evidence="2">
    <name type="scientific">Rhizophora mucronata</name>
    <name type="common">Asiatic mangrove</name>
    <dbReference type="NCBI Taxonomy" id="61149"/>
    <lineage>
        <taxon>Eukaryota</taxon>
        <taxon>Viridiplantae</taxon>
        <taxon>Streptophyta</taxon>
        <taxon>Embryophyta</taxon>
        <taxon>Tracheophyta</taxon>
        <taxon>Spermatophyta</taxon>
        <taxon>Magnoliopsida</taxon>
        <taxon>eudicotyledons</taxon>
        <taxon>Gunneridae</taxon>
        <taxon>Pentapetalae</taxon>
        <taxon>rosids</taxon>
        <taxon>fabids</taxon>
        <taxon>Malpighiales</taxon>
        <taxon>Rhizophoraceae</taxon>
        <taxon>Rhizophora</taxon>
    </lineage>
</organism>
<sequence>MLGTPVRSPMELPSLSGPQHSFIAKELRTENKATT</sequence>
<name>A0A2P2QA26_RHIMU</name>
<dbReference type="AlphaFoldDB" id="A0A2P2QA26"/>
<evidence type="ECO:0000256" key="1">
    <source>
        <dbReference type="SAM" id="MobiDB-lite"/>
    </source>
</evidence>
<feature type="compositionally biased region" description="Basic and acidic residues" evidence="1">
    <location>
        <begin position="23"/>
        <end position="35"/>
    </location>
</feature>
<proteinExistence type="predicted"/>
<reference evidence="2" key="1">
    <citation type="submission" date="2018-02" db="EMBL/GenBank/DDBJ databases">
        <title>Rhizophora mucronata_Transcriptome.</title>
        <authorList>
            <person name="Meera S.P."/>
            <person name="Sreeshan A."/>
            <person name="Augustine A."/>
        </authorList>
    </citation>
    <scope>NUCLEOTIDE SEQUENCE</scope>
    <source>
        <tissue evidence="2">Leaf</tissue>
    </source>
</reference>
<evidence type="ECO:0000313" key="2">
    <source>
        <dbReference type="EMBL" id="MBX63739.1"/>
    </source>
</evidence>
<accession>A0A2P2QA26</accession>
<feature type="region of interest" description="Disordered" evidence="1">
    <location>
        <begin position="1"/>
        <end position="35"/>
    </location>
</feature>